<organism evidence="2 3">
    <name type="scientific">Francisella philomiragia</name>
    <dbReference type="NCBI Taxonomy" id="28110"/>
    <lineage>
        <taxon>Bacteria</taxon>
        <taxon>Pseudomonadati</taxon>
        <taxon>Pseudomonadota</taxon>
        <taxon>Gammaproteobacteria</taxon>
        <taxon>Thiotrichales</taxon>
        <taxon>Francisellaceae</taxon>
        <taxon>Francisella</taxon>
    </lineage>
</organism>
<dbReference type="RefSeq" id="WP_200165860.1">
    <property type="nucleotide sequence ID" value="NZ_JACTSG010000002.1"/>
</dbReference>
<keyword evidence="1" id="KW-1133">Transmembrane helix</keyword>
<protein>
    <submittedName>
        <fullName evidence="2">Uncharacterized protein</fullName>
    </submittedName>
</protein>
<keyword evidence="3" id="KW-1185">Reference proteome</keyword>
<feature type="transmembrane region" description="Helical" evidence="1">
    <location>
        <begin position="59"/>
        <end position="77"/>
    </location>
</feature>
<proteinExistence type="predicted"/>
<feature type="transmembrane region" description="Helical" evidence="1">
    <location>
        <begin position="83"/>
        <end position="101"/>
    </location>
</feature>
<keyword evidence="1" id="KW-0472">Membrane</keyword>
<gene>
    <name evidence="2" type="ORF">IBE52_02580</name>
</gene>
<keyword evidence="1" id="KW-0812">Transmembrane</keyword>
<comment type="caution">
    <text evidence="2">The sequence shown here is derived from an EMBL/GenBank/DDBJ whole genome shotgun (WGS) entry which is preliminary data.</text>
</comment>
<sequence length="198" mass="22890">MSDNIQYVGTQDANSISNNCNKQKIKRQYINNINEGYVSAEYEFAIDGDYNILTLYRKYFFIAFIFFGCIFFINLWYLQYLGITLFSAVFAMVAFALFIHFDIKNDQLNTKGYTFTNSYDYIEKIDNEILKIKAIGTCPVKGCNHELNIAKPYNNLEGYDRVIACRNHPQHLFRFNVDDDSICVGELIAPTPIVVRNG</sequence>
<evidence type="ECO:0000256" key="1">
    <source>
        <dbReference type="SAM" id="Phobius"/>
    </source>
</evidence>
<accession>A0ABS1GAF7</accession>
<evidence type="ECO:0000313" key="3">
    <source>
        <dbReference type="Proteomes" id="UP000760407"/>
    </source>
</evidence>
<evidence type="ECO:0000313" key="2">
    <source>
        <dbReference type="EMBL" id="MBK2301790.1"/>
    </source>
</evidence>
<name>A0ABS1GAF7_9GAMM</name>
<dbReference type="EMBL" id="JACTSG010000002">
    <property type="protein sequence ID" value="MBK2301790.1"/>
    <property type="molecule type" value="Genomic_DNA"/>
</dbReference>
<dbReference type="Proteomes" id="UP000760407">
    <property type="component" value="Unassembled WGS sequence"/>
</dbReference>
<reference evidence="2 3" key="1">
    <citation type="submission" date="2020-08" db="EMBL/GenBank/DDBJ databases">
        <title>Comparative genomics of Francisella species.</title>
        <authorList>
            <person name="Sahl J."/>
            <person name="Sjodin A."/>
            <person name="Wagner D."/>
            <person name="Forsman M."/>
        </authorList>
    </citation>
    <scope>NUCLEOTIDE SEQUENCE [LARGE SCALE GENOMIC DNA]</scope>
    <source>
        <strain evidence="2 3">F1093</strain>
    </source>
</reference>